<proteinExistence type="predicted"/>
<dbReference type="RefSeq" id="WP_359261735.1">
    <property type="nucleotide sequence ID" value="NZ_JBFAEG010000071.1"/>
</dbReference>
<organism evidence="1 2">
    <name type="scientific">Streptomyces flaveolus</name>
    <dbReference type="NCBI Taxonomy" id="67297"/>
    <lineage>
        <taxon>Bacteria</taxon>
        <taxon>Bacillati</taxon>
        <taxon>Actinomycetota</taxon>
        <taxon>Actinomycetes</taxon>
        <taxon>Kitasatosporales</taxon>
        <taxon>Streptomycetaceae</taxon>
        <taxon>Streptomyces</taxon>
    </lineage>
</organism>
<dbReference type="EMBL" id="JBFAEG010000071">
    <property type="protein sequence ID" value="MEU5714065.1"/>
    <property type="molecule type" value="Genomic_DNA"/>
</dbReference>
<dbReference type="InterPro" id="IPR051411">
    <property type="entry name" value="Polyketide_trans_af380"/>
</dbReference>
<dbReference type="PANTHER" id="PTHR47751">
    <property type="entry name" value="SUPERFAMILY HYDROLASE, PUTATIVE (AFU_ORTHOLOGUE AFUA_2G16580)-RELATED"/>
    <property type="match status" value="1"/>
</dbReference>
<sequence>DFKAAVSYLTTREEVDPARIGLLGICASGGYSLTATGGDHRVRAVATVSGVDVARQFRLGADGSQDPAVFQALLDAAAQARTTAARGEDPGAMPVFPDTAEQAAALGGEHAVEGFDYYCTPRGRHERSAKHFAWQSIDKLASFDAFFAVPLIGPRPLLQIIGSRAVTSWMAIDIHQRATGPKELHRIHGATHVDLYDKKQYIDPAIDKLTDFYTTHLGATN</sequence>
<accession>A0ABV3AQ28</accession>
<keyword evidence="2" id="KW-1185">Reference proteome</keyword>
<comment type="caution">
    <text evidence="1">The sequence shown here is derived from an EMBL/GenBank/DDBJ whole genome shotgun (WGS) entry which is preliminary data.</text>
</comment>
<dbReference type="InterPro" id="IPR029058">
    <property type="entry name" value="AB_hydrolase_fold"/>
</dbReference>
<dbReference type="GO" id="GO:0016787">
    <property type="term" value="F:hydrolase activity"/>
    <property type="evidence" value="ECO:0007669"/>
    <property type="project" value="UniProtKB-KW"/>
</dbReference>
<evidence type="ECO:0000313" key="2">
    <source>
        <dbReference type="Proteomes" id="UP001551011"/>
    </source>
</evidence>
<evidence type="ECO:0000313" key="1">
    <source>
        <dbReference type="EMBL" id="MEU5714065.1"/>
    </source>
</evidence>
<protein>
    <submittedName>
        <fullName evidence="1">Alpha/beta hydrolase</fullName>
    </submittedName>
</protein>
<feature type="non-terminal residue" evidence="1">
    <location>
        <position position="1"/>
    </location>
</feature>
<reference evidence="1 2" key="1">
    <citation type="submission" date="2024-06" db="EMBL/GenBank/DDBJ databases">
        <title>The Natural Products Discovery Center: Release of the First 8490 Sequenced Strains for Exploring Actinobacteria Biosynthetic Diversity.</title>
        <authorList>
            <person name="Kalkreuter E."/>
            <person name="Kautsar S.A."/>
            <person name="Yang D."/>
            <person name="Bader C.D."/>
            <person name="Teijaro C.N."/>
            <person name="Fluegel L."/>
            <person name="Davis C.M."/>
            <person name="Simpson J.R."/>
            <person name="Lauterbach L."/>
            <person name="Steele A.D."/>
            <person name="Gui C."/>
            <person name="Meng S."/>
            <person name="Li G."/>
            <person name="Viehrig K."/>
            <person name="Ye F."/>
            <person name="Su P."/>
            <person name="Kiefer A.F."/>
            <person name="Nichols A."/>
            <person name="Cepeda A.J."/>
            <person name="Yan W."/>
            <person name="Fan B."/>
            <person name="Jiang Y."/>
            <person name="Adhikari A."/>
            <person name="Zheng C.-J."/>
            <person name="Schuster L."/>
            <person name="Cowan T.M."/>
            <person name="Smanski M.J."/>
            <person name="Chevrette M.G."/>
            <person name="De Carvalho L.P.S."/>
            <person name="Shen B."/>
        </authorList>
    </citation>
    <scope>NUCLEOTIDE SEQUENCE [LARGE SCALE GENOMIC DNA]</scope>
    <source>
        <strain evidence="1 2">NPDC020594</strain>
    </source>
</reference>
<name>A0ABV3AQ28_9ACTN</name>
<dbReference type="Gene3D" id="3.40.50.1820">
    <property type="entry name" value="alpha/beta hydrolase"/>
    <property type="match status" value="2"/>
</dbReference>
<gene>
    <name evidence="1" type="ORF">AB0H04_46040</name>
</gene>
<dbReference type="SUPFAM" id="SSF53474">
    <property type="entry name" value="alpha/beta-Hydrolases"/>
    <property type="match status" value="1"/>
</dbReference>
<keyword evidence="1" id="KW-0378">Hydrolase</keyword>
<dbReference type="PANTHER" id="PTHR47751:SF1">
    <property type="entry name" value="SUPERFAMILY HYDROLASE, PUTATIVE (AFU_ORTHOLOGUE AFUA_2G16580)-RELATED"/>
    <property type="match status" value="1"/>
</dbReference>
<dbReference type="Proteomes" id="UP001551011">
    <property type="component" value="Unassembled WGS sequence"/>
</dbReference>